<dbReference type="Proteomes" id="UP000295636">
    <property type="component" value="Unassembled WGS sequence"/>
</dbReference>
<accession>A0A4R5KRV8</accession>
<dbReference type="InterPro" id="IPR052518">
    <property type="entry name" value="CHR_Transporter"/>
</dbReference>
<evidence type="ECO:0000256" key="7">
    <source>
        <dbReference type="SAM" id="Phobius"/>
    </source>
</evidence>
<keyword evidence="5 7" id="KW-1133">Transmembrane helix</keyword>
<evidence type="ECO:0000256" key="4">
    <source>
        <dbReference type="ARBA" id="ARBA00022692"/>
    </source>
</evidence>
<dbReference type="InterPro" id="IPR003370">
    <property type="entry name" value="Chromate_transpt"/>
</dbReference>
<feature type="transmembrane region" description="Helical" evidence="7">
    <location>
        <begin position="6"/>
        <end position="25"/>
    </location>
</feature>
<evidence type="ECO:0000256" key="5">
    <source>
        <dbReference type="ARBA" id="ARBA00022989"/>
    </source>
</evidence>
<feature type="transmembrane region" description="Helical" evidence="7">
    <location>
        <begin position="73"/>
        <end position="98"/>
    </location>
</feature>
<reference evidence="8 9" key="1">
    <citation type="submission" date="2019-03" db="EMBL/GenBank/DDBJ databases">
        <title>This is whole genome sequence of Paenibacillus sp MS74 strain.</title>
        <authorList>
            <person name="Trinh H.N."/>
        </authorList>
    </citation>
    <scope>NUCLEOTIDE SEQUENCE [LARGE SCALE GENOMIC DNA]</scope>
    <source>
        <strain evidence="8 9">MS74</strain>
    </source>
</reference>
<keyword evidence="6 7" id="KW-0472">Membrane</keyword>
<dbReference type="PANTHER" id="PTHR43663:SF1">
    <property type="entry name" value="CHROMATE TRANSPORTER"/>
    <property type="match status" value="1"/>
</dbReference>
<comment type="similarity">
    <text evidence="2">Belongs to the chromate ion transporter (CHR) (TC 2.A.51) family.</text>
</comment>
<proteinExistence type="inferred from homology"/>
<feature type="transmembrane region" description="Helical" evidence="7">
    <location>
        <begin position="105"/>
        <end position="126"/>
    </location>
</feature>
<organism evidence="8 9">
    <name type="scientific">Paenibacillus piri</name>
    <dbReference type="NCBI Taxonomy" id="2547395"/>
    <lineage>
        <taxon>Bacteria</taxon>
        <taxon>Bacillati</taxon>
        <taxon>Bacillota</taxon>
        <taxon>Bacilli</taxon>
        <taxon>Bacillales</taxon>
        <taxon>Paenibacillaceae</taxon>
        <taxon>Paenibacillus</taxon>
    </lineage>
</organism>
<evidence type="ECO:0000256" key="6">
    <source>
        <dbReference type="ARBA" id="ARBA00023136"/>
    </source>
</evidence>
<feature type="transmembrane region" description="Helical" evidence="7">
    <location>
        <begin position="161"/>
        <end position="178"/>
    </location>
</feature>
<dbReference type="PANTHER" id="PTHR43663">
    <property type="entry name" value="CHROMATE TRANSPORT PROTEIN-RELATED"/>
    <property type="match status" value="1"/>
</dbReference>
<evidence type="ECO:0000313" key="9">
    <source>
        <dbReference type="Proteomes" id="UP000295636"/>
    </source>
</evidence>
<sequence length="179" mass="19179">MLLLSLLWTFFKVGLVSFGGGYAILSIIEREVMLHHWLSAADYANAVALAGMSPGPIATNIAILIGYQTSGILGAIAAVAGIILPSVLVVILIAIFLFKAGRERWLQVLLYGLRPMVAALIVYAAIRVGMRGQSFLGINGYTLASLGIFLFAVIAIMKYRLHPLLVLSVSALLGIAFFM</sequence>
<comment type="caution">
    <text evidence="8">The sequence shown here is derived from an EMBL/GenBank/DDBJ whole genome shotgun (WGS) entry which is preliminary data.</text>
</comment>
<gene>
    <name evidence="8" type="ORF">E1757_13110</name>
</gene>
<keyword evidence="9" id="KW-1185">Reference proteome</keyword>
<feature type="transmembrane region" description="Helical" evidence="7">
    <location>
        <begin position="46"/>
        <end position="67"/>
    </location>
</feature>
<dbReference type="GO" id="GO:0015109">
    <property type="term" value="F:chromate transmembrane transporter activity"/>
    <property type="evidence" value="ECO:0007669"/>
    <property type="project" value="InterPro"/>
</dbReference>
<keyword evidence="3" id="KW-1003">Cell membrane</keyword>
<evidence type="ECO:0000256" key="2">
    <source>
        <dbReference type="ARBA" id="ARBA00005262"/>
    </source>
</evidence>
<evidence type="ECO:0000313" key="8">
    <source>
        <dbReference type="EMBL" id="TDF97550.1"/>
    </source>
</evidence>
<evidence type="ECO:0000256" key="3">
    <source>
        <dbReference type="ARBA" id="ARBA00022475"/>
    </source>
</evidence>
<keyword evidence="4 7" id="KW-0812">Transmembrane</keyword>
<dbReference type="OrthoDB" id="9027281at2"/>
<protein>
    <submittedName>
        <fullName evidence="8">Chromate transporter</fullName>
    </submittedName>
</protein>
<dbReference type="EMBL" id="SMRT01000005">
    <property type="protein sequence ID" value="TDF97550.1"/>
    <property type="molecule type" value="Genomic_DNA"/>
</dbReference>
<feature type="transmembrane region" description="Helical" evidence="7">
    <location>
        <begin position="138"/>
        <end position="156"/>
    </location>
</feature>
<dbReference type="Pfam" id="PF02417">
    <property type="entry name" value="Chromate_transp"/>
    <property type="match status" value="1"/>
</dbReference>
<evidence type="ECO:0000256" key="1">
    <source>
        <dbReference type="ARBA" id="ARBA00004651"/>
    </source>
</evidence>
<dbReference type="RefSeq" id="WP_133228720.1">
    <property type="nucleotide sequence ID" value="NZ_SMRT01000005.1"/>
</dbReference>
<name>A0A4R5KRV8_9BACL</name>
<dbReference type="GO" id="GO:0005886">
    <property type="term" value="C:plasma membrane"/>
    <property type="evidence" value="ECO:0007669"/>
    <property type="project" value="UniProtKB-SubCell"/>
</dbReference>
<comment type="subcellular location">
    <subcellularLocation>
        <location evidence="1">Cell membrane</location>
        <topology evidence="1">Multi-pass membrane protein</topology>
    </subcellularLocation>
</comment>
<dbReference type="AlphaFoldDB" id="A0A4R5KRV8"/>